<comment type="caution">
    <text evidence="2">The sequence shown here is derived from an EMBL/GenBank/DDBJ whole genome shotgun (WGS) entry which is preliminary data.</text>
</comment>
<feature type="compositionally biased region" description="Polar residues" evidence="1">
    <location>
        <begin position="188"/>
        <end position="245"/>
    </location>
</feature>
<sequence length="347" mass="39736">MENHIVEDGAVIHIDPNPDQGFNLNNFNLVGKIISDKEFGLSSIKSGLMEIWGNPNGVGRNTILINFNDHEKGKQILNRGPWSCRGHLINLNLWTRLQPIDSINHNIMELWMPLPTGIWLPRPNLPRGFKYERVQDNYCLRFRGEQVASNSANGGSKNPNSENQQSTDDQMDRTTNHEVKGMESLGENLTTVPDHSSLPEQGSQHQTQGMRALNQQHQQPAKSNNEFSKDTSTPKASCSVNQHITHSNRGKEKRQHSSSDNQEPKQNQEMQKQEGMPTNQMPITEVLKQAFINKINNFVNQKVLDPWSYREKLKMLKIWDGQGRKKIMRKSLHIPYTVEFPEEDEDM</sequence>
<organism evidence="2 3">
    <name type="scientific">Stylosanthes scabra</name>
    <dbReference type="NCBI Taxonomy" id="79078"/>
    <lineage>
        <taxon>Eukaryota</taxon>
        <taxon>Viridiplantae</taxon>
        <taxon>Streptophyta</taxon>
        <taxon>Embryophyta</taxon>
        <taxon>Tracheophyta</taxon>
        <taxon>Spermatophyta</taxon>
        <taxon>Magnoliopsida</taxon>
        <taxon>eudicotyledons</taxon>
        <taxon>Gunneridae</taxon>
        <taxon>Pentapetalae</taxon>
        <taxon>rosids</taxon>
        <taxon>fabids</taxon>
        <taxon>Fabales</taxon>
        <taxon>Fabaceae</taxon>
        <taxon>Papilionoideae</taxon>
        <taxon>50 kb inversion clade</taxon>
        <taxon>dalbergioids sensu lato</taxon>
        <taxon>Dalbergieae</taxon>
        <taxon>Pterocarpus clade</taxon>
        <taxon>Stylosanthes</taxon>
    </lineage>
</organism>
<feature type="region of interest" description="Disordered" evidence="1">
    <location>
        <begin position="149"/>
        <end position="172"/>
    </location>
</feature>
<feature type="compositionally biased region" description="Polar residues" evidence="1">
    <location>
        <begin position="258"/>
        <end position="278"/>
    </location>
</feature>
<name>A0ABU6TYH4_9FABA</name>
<evidence type="ECO:0008006" key="4">
    <source>
        <dbReference type="Google" id="ProtNLM"/>
    </source>
</evidence>
<accession>A0ABU6TYH4</accession>
<keyword evidence="3" id="KW-1185">Reference proteome</keyword>
<dbReference type="EMBL" id="JASCZI010092900">
    <property type="protein sequence ID" value="MED6152898.1"/>
    <property type="molecule type" value="Genomic_DNA"/>
</dbReference>
<gene>
    <name evidence="2" type="ORF">PIB30_096373</name>
</gene>
<protein>
    <recommendedName>
        <fullName evidence="4">DUF4283 domain-containing protein</fullName>
    </recommendedName>
</protein>
<dbReference type="Proteomes" id="UP001341840">
    <property type="component" value="Unassembled WGS sequence"/>
</dbReference>
<evidence type="ECO:0000256" key="1">
    <source>
        <dbReference type="SAM" id="MobiDB-lite"/>
    </source>
</evidence>
<feature type="region of interest" description="Disordered" evidence="1">
    <location>
        <begin position="188"/>
        <end position="278"/>
    </location>
</feature>
<feature type="compositionally biased region" description="Polar residues" evidence="1">
    <location>
        <begin position="149"/>
        <end position="168"/>
    </location>
</feature>
<evidence type="ECO:0000313" key="2">
    <source>
        <dbReference type="EMBL" id="MED6152898.1"/>
    </source>
</evidence>
<evidence type="ECO:0000313" key="3">
    <source>
        <dbReference type="Proteomes" id="UP001341840"/>
    </source>
</evidence>
<reference evidence="2 3" key="1">
    <citation type="journal article" date="2023" name="Plants (Basel)">
        <title>Bridging the Gap: Combining Genomics and Transcriptomics Approaches to Understand Stylosanthes scabra, an Orphan Legume from the Brazilian Caatinga.</title>
        <authorList>
            <person name="Ferreira-Neto J.R.C."/>
            <person name="da Silva M.D."/>
            <person name="Binneck E."/>
            <person name="de Melo N.F."/>
            <person name="da Silva R.H."/>
            <person name="de Melo A.L.T.M."/>
            <person name="Pandolfi V."/>
            <person name="Bustamante F.O."/>
            <person name="Brasileiro-Vidal A.C."/>
            <person name="Benko-Iseppon A.M."/>
        </authorList>
    </citation>
    <scope>NUCLEOTIDE SEQUENCE [LARGE SCALE GENOMIC DNA]</scope>
    <source>
        <tissue evidence="2">Leaves</tissue>
    </source>
</reference>
<proteinExistence type="predicted"/>
<feature type="compositionally biased region" description="Basic residues" evidence="1">
    <location>
        <begin position="246"/>
        <end position="256"/>
    </location>
</feature>